<organism evidence="2 3">
    <name type="scientific">Sphaerisporangium corydalis</name>
    <dbReference type="NCBI Taxonomy" id="1441875"/>
    <lineage>
        <taxon>Bacteria</taxon>
        <taxon>Bacillati</taxon>
        <taxon>Actinomycetota</taxon>
        <taxon>Actinomycetes</taxon>
        <taxon>Streptosporangiales</taxon>
        <taxon>Streptosporangiaceae</taxon>
        <taxon>Sphaerisporangium</taxon>
    </lineage>
</organism>
<comment type="caution">
    <text evidence="2">The sequence shown here is derived from an EMBL/GenBank/DDBJ whole genome shotgun (WGS) entry which is preliminary data.</text>
</comment>
<proteinExistence type="predicted"/>
<gene>
    <name evidence="2" type="ORF">ACFO8L_15465</name>
</gene>
<feature type="compositionally biased region" description="Pro residues" evidence="1">
    <location>
        <begin position="21"/>
        <end position="30"/>
    </location>
</feature>
<feature type="region of interest" description="Disordered" evidence="1">
    <location>
        <begin position="15"/>
        <end position="34"/>
    </location>
</feature>
<name>A0ABV9EDR5_9ACTN</name>
<evidence type="ECO:0000256" key="1">
    <source>
        <dbReference type="SAM" id="MobiDB-lite"/>
    </source>
</evidence>
<dbReference type="RefSeq" id="WP_262842045.1">
    <property type="nucleotide sequence ID" value="NZ_JANZYP010000008.1"/>
</dbReference>
<dbReference type="Proteomes" id="UP001595891">
    <property type="component" value="Unassembled WGS sequence"/>
</dbReference>
<accession>A0ABV9EDR5</accession>
<reference evidence="3" key="1">
    <citation type="journal article" date="2019" name="Int. J. Syst. Evol. Microbiol.">
        <title>The Global Catalogue of Microorganisms (GCM) 10K type strain sequencing project: providing services to taxonomists for standard genome sequencing and annotation.</title>
        <authorList>
            <consortium name="The Broad Institute Genomics Platform"/>
            <consortium name="The Broad Institute Genome Sequencing Center for Infectious Disease"/>
            <person name="Wu L."/>
            <person name="Ma J."/>
        </authorList>
    </citation>
    <scope>NUCLEOTIDE SEQUENCE [LARGE SCALE GENOMIC DNA]</scope>
    <source>
        <strain evidence="3">CCUG 49560</strain>
    </source>
</reference>
<evidence type="ECO:0000313" key="2">
    <source>
        <dbReference type="EMBL" id="MFC4587493.1"/>
    </source>
</evidence>
<evidence type="ECO:0000313" key="3">
    <source>
        <dbReference type="Proteomes" id="UP001595891"/>
    </source>
</evidence>
<sequence length="286" mass="30956">MTTVLVPPSSVRAAFAAGRPPGSPPAPPTTGFPDGDQRPYFFLSYARKPVEQLREVSRLLHEISRLPFGEGHARLTTWVVRILSEDDLLPADDLGTAGRLLVIKFSPEPVAIPPTFVPSVWELERLLALPMTDDLIPPLVKNVITRATLARQSDFPVLWPPPHLHRQLSATPDPFTTPDVTRNPFATLDVAPNPFTTPGSTPDPLAVLDVGSAPAGPSATSRAFRRRVVCGSVFAITLSALAEAVLSHREVAEFVNLTTGIDPWMIALLTATLAGLTFDKLYPPED</sequence>
<dbReference type="EMBL" id="JBHSFN010000008">
    <property type="protein sequence ID" value="MFC4587493.1"/>
    <property type="molecule type" value="Genomic_DNA"/>
</dbReference>
<protein>
    <submittedName>
        <fullName evidence="2">Uncharacterized protein</fullName>
    </submittedName>
</protein>
<keyword evidence="3" id="KW-1185">Reference proteome</keyword>